<comment type="caution">
    <text evidence="7">The sequence shown here is derived from an EMBL/GenBank/DDBJ whole genome shotgun (WGS) entry which is preliminary data.</text>
</comment>
<accession>A0A1A6BZW3</accession>
<comment type="function">
    <text evidence="1 6">Forms part of the ribosomal stalk, playing a central role in the interaction of the ribosome with GTP-bound translation factors.</text>
</comment>
<dbReference type="OrthoDB" id="9808307at2"/>
<dbReference type="InterPro" id="IPR002363">
    <property type="entry name" value="Ribosomal_uL10_CS_bac"/>
</dbReference>
<keyword evidence="6" id="KW-0694">RNA-binding</keyword>
<dbReference type="GO" id="GO:0015934">
    <property type="term" value="C:large ribosomal subunit"/>
    <property type="evidence" value="ECO:0007669"/>
    <property type="project" value="InterPro"/>
</dbReference>
<dbReference type="PANTHER" id="PTHR11560">
    <property type="entry name" value="39S RIBOSOMAL PROTEIN L10, MITOCHONDRIAL"/>
    <property type="match status" value="1"/>
</dbReference>
<dbReference type="HAMAP" id="MF_00362">
    <property type="entry name" value="Ribosomal_uL10"/>
    <property type="match status" value="1"/>
</dbReference>
<keyword evidence="8" id="KW-1185">Reference proteome</keyword>
<organism evidence="7 8">
    <name type="scientific">Acidihalobacter prosperus</name>
    <dbReference type="NCBI Taxonomy" id="160660"/>
    <lineage>
        <taxon>Bacteria</taxon>
        <taxon>Pseudomonadati</taxon>
        <taxon>Pseudomonadota</taxon>
        <taxon>Gammaproteobacteria</taxon>
        <taxon>Chromatiales</taxon>
        <taxon>Ectothiorhodospiraceae</taxon>
        <taxon>Acidihalobacter</taxon>
    </lineage>
</organism>
<dbReference type="InterPro" id="IPR022973">
    <property type="entry name" value="Ribosomal_uL10_bac"/>
</dbReference>
<dbReference type="SUPFAM" id="SSF160369">
    <property type="entry name" value="Ribosomal protein L10-like"/>
    <property type="match status" value="1"/>
</dbReference>
<evidence type="ECO:0000256" key="2">
    <source>
        <dbReference type="ARBA" id="ARBA00008889"/>
    </source>
</evidence>
<dbReference type="STRING" id="160660.BJI67_11510"/>
<dbReference type="PROSITE" id="PS01109">
    <property type="entry name" value="RIBOSOMAL_L10"/>
    <property type="match status" value="1"/>
</dbReference>
<dbReference type="InterPro" id="IPR001790">
    <property type="entry name" value="Ribosomal_uL10"/>
</dbReference>
<dbReference type="CDD" id="cd05797">
    <property type="entry name" value="Ribosomal_L10"/>
    <property type="match status" value="1"/>
</dbReference>
<evidence type="ECO:0000256" key="4">
    <source>
        <dbReference type="ARBA" id="ARBA00023274"/>
    </source>
</evidence>
<dbReference type="EMBL" id="JQSG02000008">
    <property type="protein sequence ID" value="OBS07846.1"/>
    <property type="molecule type" value="Genomic_DNA"/>
</dbReference>
<keyword evidence="6" id="KW-0699">rRNA-binding</keyword>
<evidence type="ECO:0000256" key="5">
    <source>
        <dbReference type="ARBA" id="ARBA00035202"/>
    </source>
</evidence>
<protein>
    <recommendedName>
        <fullName evidence="5 6">Large ribosomal subunit protein uL10</fullName>
    </recommendedName>
</protein>
<dbReference type="InterPro" id="IPR043141">
    <property type="entry name" value="Ribosomal_uL10-like_sf"/>
</dbReference>
<dbReference type="GO" id="GO:0003735">
    <property type="term" value="F:structural constituent of ribosome"/>
    <property type="evidence" value="ECO:0007669"/>
    <property type="project" value="InterPro"/>
</dbReference>
<dbReference type="Gene3D" id="6.10.250.2350">
    <property type="match status" value="1"/>
</dbReference>
<comment type="subunit">
    <text evidence="6">Part of the ribosomal stalk of the 50S ribosomal subunit. The N-terminus interacts with L11 and the large rRNA to form the base of the stalk. The C-terminus forms an elongated spine to which L12 dimers bind in a sequential fashion forming a multimeric L10(L12)X complex.</text>
</comment>
<proteinExistence type="inferred from homology"/>
<dbReference type="RefSeq" id="WP_038094109.1">
    <property type="nucleotide sequence ID" value="NZ_JQSG02000008.1"/>
</dbReference>
<reference evidence="7 8" key="1">
    <citation type="journal article" date="2014" name="Genome Announc.">
        <title>Draft Genome Sequence of the Iron-Oxidizing, Acidophilic, and Halotolerant 'Thiobacillus prosperus' Type Strain DSM 5130.</title>
        <authorList>
            <person name="Ossandon F.J."/>
            <person name="Cardenas J.P."/>
            <person name="Corbett M."/>
            <person name="Quatrini R."/>
            <person name="Holmes D.S."/>
            <person name="Watkin E."/>
        </authorList>
    </citation>
    <scope>NUCLEOTIDE SEQUENCE [LARGE SCALE GENOMIC DNA]</scope>
    <source>
        <strain evidence="7 8">DSM 5130</strain>
    </source>
</reference>
<dbReference type="Pfam" id="PF00466">
    <property type="entry name" value="Ribosomal_L10"/>
    <property type="match status" value="1"/>
</dbReference>
<dbReference type="GO" id="GO:0006412">
    <property type="term" value="P:translation"/>
    <property type="evidence" value="ECO:0007669"/>
    <property type="project" value="UniProtKB-UniRule"/>
</dbReference>
<evidence type="ECO:0000313" key="8">
    <source>
        <dbReference type="Proteomes" id="UP000029273"/>
    </source>
</evidence>
<gene>
    <name evidence="6" type="primary">rplJ</name>
    <name evidence="7" type="ORF">Thpro_023211</name>
</gene>
<keyword evidence="4 6" id="KW-0687">Ribonucleoprotein</keyword>
<keyword evidence="3 6" id="KW-0689">Ribosomal protein</keyword>
<evidence type="ECO:0000256" key="1">
    <source>
        <dbReference type="ARBA" id="ARBA00002633"/>
    </source>
</evidence>
<dbReference type="AlphaFoldDB" id="A0A1A6BZW3"/>
<sequence>MALNLEDKKRVVSEVAAVAAGAYSAIAAEYHGLSVEQLTELRSKARAGGVYLRVVKNTLARRALKGTDFECMDEALVGPLLLAFSQEDPGAAARVLKDFAKTNDKFKVKVLAVGGQALGPHELDRLASLPTYDQAISLLMAVMRAPLDKFARTLNEVPGKLTRTVAAIRDQKQASA</sequence>
<dbReference type="Proteomes" id="UP000029273">
    <property type="component" value="Unassembled WGS sequence"/>
</dbReference>
<evidence type="ECO:0000256" key="3">
    <source>
        <dbReference type="ARBA" id="ARBA00022980"/>
    </source>
</evidence>
<evidence type="ECO:0000256" key="6">
    <source>
        <dbReference type="HAMAP-Rule" id="MF_00362"/>
    </source>
</evidence>
<name>A0A1A6BZW3_9GAMM</name>
<dbReference type="InterPro" id="IPR047865">
    <property type="entry name" value="Ribosomal_uL10_bac_type"/>
</dbReference>
<dbReference type="Gene3D" id="3.30.70.1730">
    <property type="match status" value="1"/>
</dbReference>
<dbReference type="NCBIfam" id="NF000955">
    <property type="entry name" value="PRK00099.1-1"/>
    <property type="match status" value="1"/>
</dbReference>
<comment type="similarity">
    <text evidence="2 6">Belongs to the universal ribosomal protein uL10 family.</text>
</comment>
<dbReference type="GO" id="GO:0070180">
    <property type="term" value="F:large ribosomal subunit rRNA binding"/>
    <property type="evidence" value="ECO:0007669"/>
    <property type="project" value="UniProtKB-UniRule"/>
</dbReference>
<evidence type="ECO:0000313" key="7">
    <source>
        <dbReference type="EMBL" id="OBS07846.1"/>
    </source>
</evidence>